<feature type="domain" description="Nucleotidyltransferase-like" evidence="1">
    <location>
        <begin position="118"/>
        <end position="310"/>
    </location>
</feature>
<evidence type="ECO:0000313" key="2">
    <source>
        <dbReference type="EMBL" id="PMS37685.1"/>
    </source>
</evidence>
<protein>
    <recommendedName>
        <fullName evidence="1">Nucleotidyltransferase-like domain-containing protein</fullName>
    </recommendedName>
</protein>
<dbReference type="EMBL" id="PNYC01000003">
    <property type="protein sequence ID" value="PMS37685.1"/>
    <property type="molecule type" value="Genomic_DNA"/>
</dbReference>
<dbReference type="Pfam" id="PF12281">
    <property type="entry name" value="NTP_transf_8"/>
    <property type="match status" value="1"/>
</dbReference>
<dbReference type="AlphaFoldDB" id="A0A2N7X898"/>
<gene>
    <name evidence="2" type="ORF">C0Z20_06945</name>
</gene>
<dbReference type="RefSeq" id="WP_035468743.1">
    <property type="nucleotide sequence ID" value="NZ_PNYC01000003.1"/>
</dbReference>
<accession>A0A2N7X898</accession>
<keyword evidence="3" id="KW-1185">Reference proteome</keyword>
<evidence type="ECO:0000313" key="3">
    <source>
        <dbReference type="Proteomes" id="UP000235777"/>
    </source>
</evidence>
<dbReference type="STRING" id="863227.GCA_000373005_02689"/>
<dbReference type="InterPro" id="IPR058575">
    <property type="entry name" value="NTP_transf_8_dom"/>
</dbReference>
<name>A0A2N7X898_9BURK</name>
<reference evidence="2 3" key="1">
    <citation type="submission" date="2018-01" db="EMBL/GenBank/DDBJ databases">
        <title>Whole genome analyses suggest that Burkholderia sensu lato contains two further novel genera in the rhizoxinica-symbiotica group Mycetohabitans gen. nov., and Trinickia gen. nov.: implications for the evolution of diazotrophy and nodulation in the Burkholderiaceae.</title>
        <authorList>
            <person name="Estrada-de los Santos P."/>
            <person name="Palmer M."/>
            <person name="Chavez-Ramirez B."/>
            <person name="Beukes C."/>
            <person name="Steenkamp E.T."/>
            <person name="Hirsch A.M."/>
            <person name="Manyaka P."/>
            <person name="Maluk M."/>
            <person name="Lafos M."/>
            <person name="Crook M."/>
            <person name="Gross E."/>
            <person name="Simon M.F."/>
            <person name="Bueno dos Reis Junior F."/>
            <person name="Poole P.S."/>
            <person name="Venter S.N."/>
            <person name="James E.K."/>
        </authorList>
    </citation>
    <scope>NUCLEOTIDE SEQUENCE [LARGE SCALE GENOMIC DNA]</scope>
    <source>
        <strain evidence="2 3">JPY 581</strain>
    </source>
</reference>
<sequence length="350" mass="38083">MHGMPLYEQHDQAYCLQFANVEQAAAAQETILLGAPGTIIEHKRGELVYYARQYMSPEGKKQEENLGGPQGDPDVEARIQQVRERIELGKGLIDRIRELAKLGFQLSDNKTFATMGVLFNHGLFQAGAVLIGSHAFAALLNGLGIKAIAYQTEDIDIARGHQLALEDVPTGGLLAILKETGIHFVEVPAMTRGAPSTSYKQAGVARFHVDLLVPSQDDTFPTVAVPELNAHATGLPYLAYLLGKSHMGTLISRHGAVPVRVPDPARFAVHKLLVSRLRTNTLVKSQKDVQQACVLLAMLGEHRSGEIEGACAALPKSSRSLVRRVVPEVRRHMESAHEGALHELEASLEP</sequence>
<organism evidence="2 3">
    <name type="scientific">Trinickia symbiotica</name>
    <dbReference type="NCBI Taxonomy" id="863227"/>
    <lineage>
        <taxon>Bacteria</taxon>
        <taxon>Pseudomonadati</taxon>
        <taxon>Pseudomonadota</taxon>
        <taxon>Betaproteobacteria</taxon>
        <taxon>Burkholderiales</taxon>
        <taxon>Burkholderiaceae</taxon>
        <taxon>Trinickia</taxon>
    </lineage>
</organism>
<comment type="caution">
    <text evidence="2">The sequence shown here is derived from an EMBL/GenBank/DDBJ whole genome shotgun (WGS) entry which is preliminary data.</text>
</comment>
<dbReference type="Proteomes" id="UP000235777">
    <property type="component" value="Unassembled WGS sequence"/>
</dbReference>
<dbReference type="OrthoDB" id="5953769at2"/>
<evidence type="ECO:0000259" key="1">
    <source>
        <dbReference type="Pfam" id="PF12281"/>
    </source>
</evidence>
<proteinExistence type="predicted"/>